<dbReference type="InterPro" id="IPR029063">
    <property type="entry name" value="SAM-dependent_MTases_sf"/>
</dbReference>
<dbReference type="RefSeq" id="WP_083105342.1">
    <property type="nucleotide sequence ID" value="NZ_CP020569.1"/>
</dbReference>
<dbReference type="KEGG" id="sgv:B1H19_15720"/>
<dbReference type="PANTHER" id="PTHR43317">
    <property type="entry name" value="THERMOSPERMINE SYNTHASE ACAULIS5"/>
    <property type="match status" value="1"/>
</dbReference>
<dbReference type="EMBL" id="CP020569">
    <property type="protein sequence ID" value="ARF55441.1"/>
    <property type="molecule type" value="Genomic_DNA"/>
</dbReference>
<keyword evidence="4" id="KW-1185">Reference proteome</keyword>
<proteinExistence type="predicted"/>
<dbReference type="GO" id="GO:0006596">
    <property type="term" value="P:polyamine biosynthetic process"/>
    <property type="evidence" value="ECO:0007669"/>
    <property type="project" value="UniProtKB-KW"/>
</dbReference>
<dbReference type="Proteomes" id="UP000192726">
    <property type="component" value="Chromosome"/>
</dbReference>
<protein>
    <submittedName>
        <fullName evidence="3">Spermine synthase</fullName>
    </submittedName>
</protein>
<accession>A0A1V0TRC4</accession>
<feature type="compositionally biased region" description="Pro residues" evidence="2">
    <location>
        <begin position="277"/>
        <end position="286"/>
    </location>
</feature>
<dbReference type="NCBIfam" id="NF037959">
    <property type="entry name" value="MFS_SpdSyn"/>
    <property type="match status" value="1"/>
</dbReference>
<evidence type="ECO:0000313" key="3">
    <source>
        <dbReference type="EMBL" id="ARF55441.1"/>
    </source>
</evidence>
<evidence type="ECO:0000256" key="1">
    <source>
        <dbReference type="ARBA" id="ARBA00023115"/>
    </source>
</evidence>
<dbReference type="Pfam" id="PF01564">
    <property type="entry name" value="Spermine_synth"/>
    <property type="match status" value="1"/>
</dbReference>
<dbReference type="OrthoDB" id="8221452at2"/>
<gene>
    <name evidence="3" type="ORF">B1H19_15720</name>
</gene>
<feature type="region of interest" description="Disordered" evidence="2">
    <location>
        <begin position="262"/>
        <end position="286"/>
    </location>
</feature>
<dbReference type="AlphaFoldDB" id="A0A1V0TRC4"/>
<organism evidence="3 4">
    <name type="scientific">Streptomyces gilvosporeus</name>
    <dbReference type="NCBI Taxonomy" id="553510"/>
    <lineage>
        <taxon>Bacteria</taxon>
        <taxon>Bacillati</taxon>
        <taxon>Actinomycetota</taxon>
        <taxon>Actinomycetes</taxon>
        <taxon>Kitasatosporales</taxon>
        <taxon>Streptomycetaceae</taxon>
        <taxon>Streptomyces</taxon>
    </lineage>
</organism>
<keyword evidence="1" id="KW-0620">Polyamine biosynthesis</keyword>
<dbReference type="PANTHER" id="PTHR43317:SF1">
    <property type="entry name" value="THERMOSPERMINE SYNTHASE ACAULIS5"/>
    <property type="match status" value="1"/>
</dbReference>
<evidence type="ECO:0000256" key="2">
    <source>
        <dbReference type="SAM" id="MobiDB-lite"/>
    </source>
</evidence>
<name>A0A1V0TRC4_9ACTN</name>
<dbReference type="STRING" id="553510.B1H19_15720"/>
<dbReference type="Gene3D" id="3.40.50.150">
    <property type="entry name" value="Vaccinia Virus protein VP39"/>
    <property type="match status" value="1"/>
</dbReference>
<feature type="region of interest" description="Disordered" evidence="2">
    <location>
        <begin position="1"/>
        <end position="27"/>
    </location>
</feature>
<dbReference type="CDD" id="cd02440">
    <property type="entry name" value="AdoMet_MTases"/>
    <property type="match status" value="1"/>
</dbReference>
<sequence>MAKSRRGRGGPESVTRTVDGGLAELRPDRDRPRGWTLLIDGAPQSHVDLDDPAYLEFSYQRRLGHVADLAAPPGKPLQAVHLGGGALTMARYIAATRPRSTQQVLEIDTPLVQLVRERLPLESGWRIRVRGTDARAGLAKIPDGWADLIIADVFGGARTPSHLTSTEFVAEVRRALRPGGCYAANLADGPPLRFLRGQIATVRTAFPELCLTADPAVLRGKRFGNAVLLASDRPLPLAELTRRAASDPHAGRVEHGRALLDFTGGTPPVTDATAVASPPPPADTFA</sequence>
<reference evidence="3 4" key="1">
    <citation type="submission" date="2017-04" db="EMBL/GenBank/DDBJ databases">
        <title>Complete Genome Sequence of Streptomyces gilvosporeus F607, a Capable Producer of Natamycin.</title>
        <authorList>
            <person name="Zong G."/>
            <person name="Zhong C."/>
            <person name="Fu J."/>
            <person name="Qin R."/>
            <person name="Cao G."/>
        </authorList>
    </citation>
    <scope>NUCLEOTIDE SEQUENCE [LARGE SCALE GENOMIC DNA]</scope>
    <source>
        <strain evidence="3 4">F607</strain>
    </source>
</reference>
<evidence type="ECO:0000313" key="4">
    <source>
        <dbReference type="Proteomes" id="UP000192726"/>
    </source>
</evidence>
<dbReference type="SUPFAM" id="SSF53335">
    <property type="entry name" value="S-adenosyl-L-methionine-dependent methyltransferases"/>
    <property type="match status" value="1"/>
</dbReference>